<proteinExistence type="predicted"/>
<comment type="caution">
    <text evidence="1">The sequence shown here is derived from an EMBL/GenBank/DDBJ whole genome shotgun (WGS) entry which is preliminary data.</text>
</comment>
<dbReference type="Proteomes" id="UP000297741">
    <property type="component" value="Unassembled WGS sequence"/>
</dbReference>
<dbReference type="EMBL" id="RPEM01000016">
    <property type="protein sequence ID" value="TGD41696.1"/>
    <property type="molecule type" value="Genomic_DNA"/>
</dbReference>
<evidence type="ECO:0000313" key="1">
    <source>
        <dbReference type="EMBL" id="TGD41696.1"/>
    </source>
</evidence>
<dbReference type="Gene3D" id="3.40.30.10">
    <property type="entry name" value="Glutaredoxin"/>
    <property type="match status" value="1"/>
</dbReference>
<dbReference type="RefSeq" id="WP_135433559.1">
    <property type="nucleotide sequence ID" value="NZ_RPEM01000016.1"/>
</dbReference>
<dbReference type="InterPro" id="IPR010712">
    <property type="entry name" value="Arsenical-R_ArsD"/>
</dbReference>
<evidence type="ECO:0000313" key="2">
    <source>
        <dbReference type="Proteomes" id="UP000297741"/>
    </source>
</evidence>
<name>A0ABY2KHD9_9RHOB</name>
<gene>
    <name evidence="1" type="primary">arsD</name>
    <name evidence="1" type="ORF">EEB11_17495</name>
</gene>
<protein>
    <submittedName>
        <fullName evidence="1">Arsenical resistance operon transcriptional repressor ArsD</fullName>
    </submittedName>
</protein>
<sequence length="146" mass="15070">MTTITVYDPAMCCSTGICGAEVDQRLVDLTADLDWLKAQGVRVQRFGLSREPAEFAANDTIRQIMQASEGDDLPVFLVDGSFKAKARYPARAELAEWVGIADSAAAPAHQASACCGAASNQSAVSSGCCGGGAKGTAETEKAGSCC</sequence>
<reference evidence="1 2" key="1">
    <citation type="submission" date="2018-11" db="EMBL/GenBank/DDBJ databases">
        <title>Tabrizicola sp. isolated from sediment of alpine lake.</title>
        <authorList>
            <person name="Liu Z."/>
        </authorList>
    </citation>
    <scope>NUCLEOTIDE SEQUENCE [LARGE SCALE GENOMIC DNA]</scope>
    <source>
        <strain evidence="1 2">DRYC-M-16</strain>
    </source>
</reference>
<dbReference type="NCBIfam" id="NF033727">
    <property type="entry name" value="chaperon_ArsD"/>
    <property type="match status" value="1"/>
</dbReference>
<accession>A0ABY2KHD9</accession>
<keyword evidence="2" id="KW-1185">Reference proteome</keyword>
<organism evidence="1 2">
    <name type="scientific">Pseudotabrizicola sediminis</name>
    <dbReference type="NCBI Taxonomy" id="2486418"/>
    <lineage>
        <taxon>Bacteria</taxon>
        <taxon>Pseudomonadati</taxon>
        <taxon>Pseudomonadota</taxon>
        <taxon>Alphaproteobacteria</taxon>
        <taxon>Rhodobacterales</taxon>
        <taxon>Paracoccaceae</taxon>
        <taxon>Pseudotabrizicola</taxon>
    </lineage>
</organism>
<dbReference type="Pfam" id="PF06953">
    <property type="entry name" value="ArsD"/>
    <property type="match status" value="1"/>
</dbReference>